<evidence type="ECO:0000313" key="3">
    <source>
        <dbReference type="Proteomes" id="UP000466104"/>
    </source>
</evidence>
<proteinExistence type="predicted"/>
<organism evidence="2 3">
    <name type="scientific">Cutibacterium porci</name>
    <dbReference type="NCBI Taxonomy" id="2605781"/>
    <lineage>
        <taxon>Bacteria</taxon>
        <taxon>Bacillati</taxon>
        <taxon>Actinomycetota</taxon>
        <taxon>Actinomycetes</taxon>
        <taxon>Propionibacteriales</taxon>
        <taxon>Propionibacteriaceae</taxon>
        <taxon>Cutibacterium</taxon>
    </lineage>
</organism>
<protein>
    <submittedName>
        <fullName evidence="2">1-acyl-sn-glycerol-3-phosphate acyltransferase</fullName>
    </submittedName>
</protein>
<accession>A0A7K0J7E9</accession>
<evidence type="ECO:0000256" key="1">
    <source>
        <dbReference type="SAM" id="MobiDB-lite"/>
    </source>
</evidence>
<dbReference type="Proteomes" id="UP000466104">
    <property type="component" value="Unassembled WGS sequence"/>
</dbReference>
<feature type="region of interest" description="Disordered" evidence="1">
    <location>
        <begin position="182"/>
        <end position="218"/>
    </location>
</feature>
<feature type="compositionally biased region" description="Basic and acidic residues" evidence="1">
    <location>
        <begin position="197"/>
        <end position="212"/>
    </location>
</feature>
<keyword evidence="2" id="KW-0012">Acyltransferase</keyword>
<gene>
    <name evidence="2" type="ORF">FYJ43_07375</name>
</gene>
<name>A0A7K0J7E9_9ACTN</name>
<dbReference type="EMBL" id="VUMG01000002">
    <property type="protein sequence ID" value="MSS45859.1"/>
    <property type="molecule type" value="Genomic_DNA"/>
</dbReference>
<sequence length="237" mass="26492">MTVLRRSRGEVTGPPLPAQPVIVAIHMHRRGDLATAQHCLSGLVRKVFVMPEAKRTQVHSEALRHLSRGAVVLMAPEGAHSWASQVHRLDVEVARLALDGHVLVVPGHVVAGQLHMGAPVDVSRHESTPHSHAVLRAAADDVALALCALTGLPYQDYPVAQVDRRLRPIAWLSRMRKRRHERKMRRQVAQTRSQQENARDAEEFAREEERARRAAQLQARRASLADRLAERDLHPGE</sequence>
<reference evidence="2 3" key="1">
    <citation type="submission" date="2019-08" db="EMBL/GenBank/DDBJ databases">
        <title>In-depth cultivation of the pig gut microbiome towards novel bacterial diversity and tailored functional studies.</title>
        <authorList>
            <person name="Wylensek D."/>
            <person name="Hitch T.C.A."/>
            <person name="Clavel T."/>
        </authorList>
    </citation>
    <scope>NUCLEOTIDE SEQUENCE [LARGE SCALE GENOMIC DNA]</scope>
    <source>
        <strain evidence="2 3">WCA-380-WT-3A</strain>
    </source>
</reference>
<evidence type="ECO:0000313" key="2">
    <source>
        <dbReference type="EMBL" id="MSS45859.1"/>
    </source>
</evidence>
<dbReference type="GO" id="GO:0016746">
    <property type="term" value="F:acyltransferase activity"/>
    <property type="evidence" value="ECO:0007669"/>
    <property type="project" value="UniProtKB-KW"/>
</dbReference>
<keyword evidence="2" id="KW-0808">Transferase</keyword>
<comment type="caution">
    <text evidence="2">The sequence shown here is derived from an EMBL/GenBank/DDBJ whole genome shotgun (WGS) entry which is preliminary data.</text>
</comment>
<dbReference type="AlphaFoldDB" id="A0A7K0J7E9"/>
<keyword evidence="3" id="KW-1185">Reference proteome</keyword>